<feature type="compositionally biased region" description="Polar residues" evidence="8">
    <location>
        <begin position="459"/>
        <end position="471"/>
    </location>
</feature>
<evidence type="ECO:0000256" key="7">
    <source>
        <dbReference type="ARBA" id="ARBA00023242"/>
    </source>
</evidence>
<dbReference type="OrthoDB" id="5600085at2759"/>
<feature type="compositionally biased region" description="Basic and acidic residues" evidence="8">
    <location>
        <begin position="534"/>
        <end position="551"/>
    </location>
</feature>
<feature type="compositionally biased region" description="Low complexity" evidence="8">
    <location>
        <begin position="449"/>
        <end position="458"/>
    </location>
</feature>
<protein>
    <recommendedName>
        <fullName evidence="9">Copper-fist domain-containing protein</fullName>
    </recommendedName>
</protein>
<dbReference type="InterPro" id="IPR036395">
    <property type="entry name" value="Cu_fist_DNA-bd_dom_sf"/>
</dbReference>
<keyword evidence="5" id="KW-0805">Transcription regulation</keyword>
<dbReference type="HOGENOM" id="CLU_022327_2_1_1"/>
<dbReference type="GO" id="GO:0006879">
    <property type="term" value="P:intracellular iron ion homeostasis"/>
    <property type="evidence" value="ECO:0007669"/>
    <property type="project" value="TreeGrafter"/>
</dbReference>
<feature type="domain" description="Copper-fist" evidence="9">
    <location>
        <begin position="1"/>
        <end position="39"/>
    </location>
</feature>
<dbReference type="AlphaFoldDB" id="V9DN18"/>
<dbReference type="GO" id="GO:0045944">
    <property type="term" value="P:positive regulation of transcription by RNA polymerase II"/>
    <property type="evidence" value="ECO:0007669"/>
    <property type="project" value="TreeGrafter"/>
</dbReference>
<feature type="region of interest" description="Disordered" evidence="8">
    <location>
        <begin position="358"/>
        <end position="405"/>
    </location>
</feature>
<dbReference type="RefSeq" id="XP_008722120.1">
    <property type="nucleotide sequence ID" value="XM_008723898.1"/>
</dbReference>
<feature type="region of interest" description="Disordered" evidence="8">
    <location>
        <begin position="449"/>
        <end position="494"/>
    </location>
</feature>
<evidence type="ECO:0000313" key="10">
    <source>
        <dbReference type="EMBL" id="ETI28046.1"/>
    </source>
</evidence>
<feature type="compositionally biased region" description="Polar residues" evidence="8">
    <location>
        <begin position="251"/>
        <end position="270"/>
    </location>
</feature>
<gene>
    <name evidence="10" type="ORF">G647_00495</name>
</gene>
<keyword evidence="6" id="KW-0804">Transcription</keyword>
<feature type="region of interest" description="Disordered" evidence="8">
    <location>
        <begin position="508"/>
        <end position="551"/>
    </location>
</feature>
<keyword evidence="7" id="KW-0539">Nucleus</keyword>
<evidence type="ECO:0000256" key="2">
    <source>
        <dbReference type="ARBA" id="ARBA00022723"/>
    </source>
</evidence>
<evidence type="ECO:0000256" key="5">
    <source>
        <dbReference type="ARBA" id="ARBA00023015"/>
    </source>
</evidence>
<keyword evidence="4" id="KW-0186">Copper</keyword>
<feature type="region of interest" description="Disordered" evidence="8">
    <location>
        <begin position="246"/>
        <end position="270"/>
    </location>
</feature>
<dbReference type="PROSITE" id="PS50073">
    <property type="entry name" value="COPPER_FIST_2"/>
    <property type="match status" value="1"/>
</dbReference>
<organism evidence="10 11">
    <name type="scientific">Cladophialophora carrionii CBS 160.54</name>
    <dbReference type="NCBI Taxonomy" id="1279043"/>
    <lineage>
        <taxon>Eukaryota</taxon>
        <taxon>Fungi</taxon>
        <taxon>Dikarya</taxon>
        <taxon>Ascomycota</taxon>
        <taxon>Pezizomycotina</taxon>
        <taxon>Eurotiomycetes</taxon>
        <taxon>Chaetothyriomycetidae</taxon>
        <taxon>Chaetothyriales</taxon>
        <taxon>Herpotrichiellaceae</taxon>
        <taxon>Cladophialophora</taxon>
    </lineage>
</organism>
<accession>V9DN18</accession>
<feature type="compositionally biased region" description="Polar residues" evidence="8">
    <location>
        <begin position="373"/>
        <end position="392"/>
    </location>
</feature>
<dbReference type="VEuPathDB" id="FungiDB:G647_00495"/>
<dbReference type="PANTHER" id="PTHR28088:SF5">
    <property type="entry name" value="TRANSCRIPTIONAL ACTIVATOR HAA1-RELATED"/>
    <property type="match status" value="1"/>
</dbReference>
<evidence type="ECO:0000259" key="9">
    <source>
        <dbReference type="PROSITE" id="PS50073"/>
    </source>
</evidence>
<dbReference type="GeneID" id="19978988"/>
<dbReference type="GO" id="GO:0005634">
    <property type="term" value="C:nucleus"/>
    <property type="evidence" value="ECO:0007669"/>
    <property type="project" value="UniProtKB-SubCell"/>
</dbReference>
<dbReference type="Proteomes" id="UP000030678">
    <property type="component" value="Unassembled WGS sequence"/>
</dbReference>
<keyword evidence="3" id="KW-0862">Zinc</keyword>
<evidence type="ECO:0000256" key="3">
    <source>
        <dbReference type="ARBA" id="ARBA00022833"/>
    </source>
</evidence>
<sequence>MLINGEKFACEACVRGHRVSSCHHQDRLLVHVNKKGRPVSQCQHCRGLRKSRSQHVKCECHDKGHSKENCPHDKHDGKHDPQTCCCQHGSRCNCSLKKEPHLDTVPEDIPQYIQPKDHPKQWHNKNAHDPKTTIFTNGHHKPVHRFNDAHNQLGTPYKIPSRSNSLHGQRELAQRSTDNLLLTKSARPFHESPLHNSITEAMQIVERKVRSEHNSPVLGPTRMAGQAPLSDFKIPNFDPRSYAYSPFSADTPPSQTTSIANSQNPSQQDLTLPETFPDNWFMTYDQAHQYEPPAWSRINDGSSVDWTNLSLDLNNGSNNNNMYNLNPISKGNSPYLMSQPPTFQHSHSDLANQIHRVGISPSSGEHSEAEEPSPNSNINGWNNDRPMSNELSSPGGDDASEHHRLSSASSYFGTPQASMLADDDLGSLAIDDFLKQAEAETKRMQMQNQLAQMQMNPQDAEQPSRLSSVSRGLTPSISTPGSTGTGEHSYTVKEAMRFAHPDVIPYEPVQQPKTEVPPAFMADDPSWSAAPDMSDPRLVLDDERDDENWVR</sequence>
<dbReference type="SUPFAM" id="SSF57879">
    <property type="entry name" value="Zinc domain conserved in yeast copper-regulated transcription factors"/>
    <property type="match status" value="1"/>
</dbReference>
<evidence type="ECO:0000256" key="6">
    <source>
        <dbReference type="ARBA" id="ARBA00023163"/>
    </source>
</evidence>
<evidence type="ECO:0000313" key="11">
    <source>
        <dbReference type="Proteomes" id="UP000030678"/>
    </source>
</evidence>
<dbReference type="Pfam" id="PF00649">
    <property type="entry name" value="Copper-fist"/>
    <property type="match status" value="1"/>
</dbReference>
<dbReference type="GO" id="GO:0006878">
    <property type="term" value="P:intracellular copper ion homeostasis"/>
    <property type="evidence" value="ECO:0007669"/>
    <property type="project" value="TreeGrafter"/>
</dbReference>
<dbReference type="InterPro" id="IPR001083">
    <property type="entry name" value="Cu_fist_DNA-bd_dom"/>
</dbReference>
<dbReference type="SMART" id="SM00412">
    <property type="entry name" value="Cu_FIST"/>
    <property type="match status" value="1"/>
</dbReference>
<dbReference type="GO" id="GO:0000978">
    <property type="term" value="F:RNA polymerase II cis-regulatory region sequence-specific DNA binding"/>
    <property type="evidence" value="ECO:0007669"/>
    <property type="project" value="TreeGrafter"/>
</dbReference>
<evidence type="ECO:0000256" key="4">
    <source>
        <dbReference type="ARBA" id="ARBA00023008"/>
    </source>
</evidence>
<dbReference type="EMBL" id="KB822697">
    <property type="protein sequence ID" value="ETI28046.1"/>
    <property type="molecule type" value="Genomic_DNA"/>
</dbReference>
<evidence type="ECO:0000256" key="1">
    <source>
        <dbReference type="ARBA" id="ARBA00004123"/>
    </source>
</evidence>
<keyword evidence="2" id="KW-0479">Metal-binding</keyword>
<proteinExistence type="predicted"/>
<name>V9DN18_9EURO</name>
<dbReference type="PANTHER" id="PTHR28088">
    <property type="entry name" value="TRANSCRIPTIONAL ACTIVATOR HAA1-RELATED"/>
    <property type="match status" value="1"/>
</dbReference>
<comment type="subcellular location">
    <subcellularLocation>
        <location evidence="1">Nucleus</location>
    </subcellularLocation>
</comment>
<reference evidence="10 11" key="1">
    <citation type="submission" date="2013-03" db="EMBL/GenBank/DDBJ databases">
        <title>The Genome Sequence of Cladophialophora carrionii CBS 160.54.</title>
        <authorList>
            <consortium name="The Broad Institute Genomics Platform"/>
            <person name="Cuomo C."/>
            <person name="de Hoog S."/>
            <person name="Gorbushina A."/>
            <person name="Walker B."/>
            <person name="Young S.K."/>
            <person name="Zeng Q."/>
            <person name="Gargeya S."/>
            <person name="Fitzgerald M."/>
            <person name="Haas B."/>
            <person name="Abouelleil A."/>
            <person name="Allen A.W."/>
            <person name="Alvarado L."/>
            <person name="Arachchi H.M."/>
            <person name="Berlin A.M."/>
            <person name="Chapman S.B."/>
            <person name="Gainer-Dewar J."/>
            <person name="Goldberg J."/>
            <person name="Griggs A."/>
            <person name="Gujja S."/>
            <person name="Hansen M."/>
            <person name="Howarth C."/>
            <person name="Imamovic A."/>
            <person name="Ireland A."/>
            <person name="Larimer J."/>
            <person name="McCowan C."/>
            <person name="Murphy C."/>
            <person name="Pearson M."/>
            <person name="Poon T.W."/>
            <person name="Priest M."/>
            <person name="Roberts A."/>
            <person name="Saif S."/>
            <person name="Shea T."/>
            <person name="Sisk P."/>
            <person name="Sykes S."/>
            <person name="Wortman J."/>
            <person name="Nusbaum C."/>
            <person name="Birren B."/>
        </authorList>
    </citation>
    <scope>NUCLEOTIDE SEQUENCE [LARGE SCALE GENOMIC DNA]</scope>
    <source>
        <strain evidence="10 11">CBS 160.54</strain>
    </source>
</reference>
<feature type="compositionally biased region" description="Low complexity" evidence="8">
    <location>
        <begin position="472"/>
        <end position="486"/>
    </location>
</feature>
<dbReference type="InterPro" id="IPR051763">
    <property type="entry name" value="Copper_Homeo_Regul"/>
</dbReference>
<dbReference type="SMART" id="SM01090">
    <property type="entry name" value="Copper-fist"/>
    <property type="match status" value="1"/>
</dbReference>
<dbReference type="GO" id="GO:0000981">
    <property type="term" value="F:DNA-binding transcription factor activity, RNA polymerase II-specific"/>
    <property type="evidence" value="ECO:0007669"/>
    <property type="project" value="TreeGrafter"/>
</dbReference>
<dbReference type="PRINTS" id="PR00617">
    <property type="entry name" value="COPPERFIST"/>
</dbReference>
<evidence type="ECO:0000256" key="8">
    <source>
        <dbReference type="SAM" id="MobiDB-lite"/>
    </source>
</evidence>
<dbReference type="Gene3D" id="3.90.430.10">
    <property type="entry name" value="Copper fist DNA-binding domain"/>
    <property type="match status" value="1"/>
</dbReference>
<dbReference type="FunFam" id="3.90.430.10:FF:000001">
    <property type="entry name" value="Copper fist DNA-binding protein"/>
    <property type="match status" value="1"/>
</dbReference>
<dbReference type="GO" id="GO:0005507">
    <property type="term" value="F:copper ion binding"/>
    <property type="evidence" value="ECO:0007669"/>
    <property type="project" value="InterPro"/>
</dbReference>